<evidence type="ECO:0000256" key="5">
    <source>
        <dbReference type="ARBA" id="ARBA00022989"/>
    </source>
</evidence>
<feature type="transmembrane region" description="Helical" evidence="7">
    <location>
        <begin position="181"/>
        <end position="200"/>
    </location>
</feature>
<gene>
    <name evidence="9" type="ORF">GIW81_02405</name>
</gene>
<evidence type="ECO:0000259" key="8">
    <source>
        <dbReference type="Pfam" id="PF01694"/>
    </source>
</evidence>
<evidence type="ECO:0000256" key="6">
    <source>
        <dbReference type="ARBA" id="ARBA00023136"/>
    </source>
</evidence>
<feature type="domain" description="Peptidase S54 rhomboid" evidence="8">
    <location>
        <begin position="65"/>
        <end position="222"/>
    </location>
</feature>
<feature type="transmembrane region" description="Helical" evidence="7">
    <location>
        <begin position="128"/>
        <end position="149"/>
    </location>
</feature>
<evidence type="ECO:0000256" key="2">
    <source>
        <dbReference type="ARBA" id="ARBA00022475"/>
    </source>
</evidence>
<evidence type="ECO:0000313" key="9">
    <source>
        <dbReference type="EMBL" id="MTD93182.1"/>
    </source>
</evidence>
<evidence type="ECO:0000256" key="3">
    <source>
        <dbReference type="ARBA" id="ARBA00022519"/>
    </source>
</evidence>
<dbReference type="Pfam" id="PF01694">
    <property type="entry name" value="Rhomboid"/>
    <property type="match status" value="1"/>
</dbReference>
<dbReference type="EMBL" id="WMBQ01000001">
    <property type="protein sequence ID" value="MTD93182.1"/>
    <property type="molecule type" value="Genomic_DNA"/>
</dbReference>
<keyword evidence="5 7" id="KW-1133">Transmembrane helix</keyword>
<organism evidence="9 10">
    <name type="scientific">Hyphomicrobium album</name>
    <dbReference type="NCBI Taxonomy" id="2665159"/>
    <lineage>
        <taxon>Bacteria</taxon>
        <taxon>Pseudomonadati</taxon>
        <taxon>Pseudomonadota</taxon>
        <taxon>Alphaproteobacteria</taxon>
        <taxon>Hyphomicrobiales</taxon>
        <taxon>Hyphomicrobiaceae</taxon>
        <taxon>Hyphomicrobium</taxon>
    </lineage>
</organism>
<dbReference type="RefSeq" id="WP_324614868.1">
    <property type="nucleotide sequence ID" value="NZ_WMBQ01000001.1"/>
</dbReference>
<dbReference type="Proteomes" id="UP000440694">
    <property type="component" value="Unassembled WGS sequence"/>
</dbReference>
<evidence type="ECO:0000256" key="4">
    <source>
        <dbReference type="ARBA" id="ARBA00022692"/>
    </source>
</evidence>
<keyword evidence="10" id="KW-1185">Reference proteome</keyword>
<dbReference type="InterPro" id="IPR022764">
    <property type="entry name" value="Peptidase_S54_rhomboid_dom"/>
</dbReference>
<dbReference type="SUPFAM" id="SSF144091">
    <property type="entry name" value="Rhomboid-like"/>
    <property type="match status" value="1"/>
</dbReference>
<dbReference type="PANTHER" id="PTHR43066">
    <property type="entry name" value="RHOMBOID-RELATED PROTEIN"/>
    <property type="match status" value="1"/>
</dbReference>
<sequence length="241" mass="25362">MSRHEPMFNVPGSVLAVLGAMVAVHLVRMGLSQDWDIWLTLALAFIPTRYSGFAAELPGGDVATVTSFLTHTLVHGDWLHLGLNGAWLLAFGGAVANRVGTVRFLALFALCAVVGAATFLLFNQGQMVPMVGASGAISGLMGATMRFLFTAVDGRGLAALREDPRSAPLMPLTTALTDQRVVLVTIVFLFANILAVFGLGSVGTSGIAWEAHIGGYFAGLLTFGFFDAPQTDNPSGTARLH</sequence>
<dbReference type="Gene3D" id="1.20.1540.10">
    <property type="entry name" value="Rhomboid-like"/>
    <property type="match status" value="1"/>
</dbReference>
<comment type="caution">
    <text evidence="9">The sequence shown here is derived from an EMBL/GenBank/DDBJ whole genome shotgun (WGS) entry which is preliminary data.</text>
</comment>
<name>A0A6I3KHM6_9HYPH</name>
<accession>A0A6I3KHM6</accession>
<keyword evidence="3" id="KW-0997">Cell inner membrane</keyword>
<evidence type="ECO:0000313" key="10">
    <source>
        <dbReference type="Proteomes" id="UP000440694"/>
    </source>
</evidence>
<dbReference type="AlphaFoldDB" id="A0A6I3KHM6"/>
<feature type="transmembrane region" description="Helical" evidence="7">
    <location>
        <begin position="78"/>
        <end position="97"/>
    </location>
</feature>
<keyword evidence="2" id="KW-1003">Cell membrane</keyword>
<evidence type="ECO:0000256" key="1">
    <source>
        <dbReference type="ARBA" id="ARBA00004141"/>
    </source>
</evidence>
<dbReference type="GO" id="GO:0004252">
    <property type="term" value="F:serine-type endopeptidase activity"/>
    <property type="evidence" value="ECO:0007669"/>
    <property type="project" value="InterPro"/>
</dbReference>
<reference evidence="9 10" key="1">
    <citation type="submission" date="2019-11" db="EMBL/GenBank/DDBJ databases">
        <title>Identification of a novel strain.</title>
        <authorList>
            <person name="Xu Q."/>
            <person name="Wang G."/>
        </authorList>
    </citation>
    <scope>NUCLEOTIDE SEQUENCE [LARGE SCALE GENOMIC DNA]</scope>
    <source>
        <strain evidence="10">xq</strain>
    </source>
</reference>
<feature type="transmembrane region" description="Helical" evidence="7">
    <location>
        <begin position="206"/>
        <end position="226"/>
    </location>
</feature>
<dbReference type="InterPro" id="IPR035952">
    <property type="entry name" value="Rhomboid-like_sf"/>
</dbReference>
<proteinExistence type="predicted"/>
<keyword evidence="6 7" id="KW-0472">Membrane</keyword>
<feature type="transmembrane region" description="Helical" evidence="7">
    <location>
        <begin position="12"/>
        <end position="31"/>
    </location>
</feature>
<keyword evidence="4 7" id="KW-0812">Transmembrane</keyword>
<keyword evidence="9" id="KW-0378">Hydrolase</keyword>
<dbReference type="GO" id="GO:0006508">
    <property type="term" value="P:proteolysis"/>
    <property type="evidence" value="ECO:0007669"/>
    <property type="project" value="UniProtKB-KW"/>
</dbReference>
<evidence type="ECO:0000256" key="7">
    <source>
        <dbReference type="SAM" id="Phobius"/>
    </source>
</evidence>
<comment type="subcellular location">
    <subcellularLocation>
        <location evidence="1">Membrane</location>
        <topology evidence="1">Multi-pass membrane protein</topology>
    </subcellularLocation>
</comment>
<protein>
    <submittedName>
        <fullName evidence="9">Rhomboid family intramembrane serine protease</fullName>
    </submittedName>
</protein>
<feature type="transmembrane region" description="Helical" evidence="7">
    <location>
        <begin position="104"/>
        <end position="122"/>
    </location>
</feature>
<dbReference type="PANTHER" id="PTHR43066:SF26">
    <property type="entry name" value="RHOMBOID PROTEASE GLPG"/>
    <property type="match status" value="1"/>
</dbReference>
<dbReference type="GO" id="GO:0016020">
    <property type="term" value="C:membrane"/>
    <property type="evidence" value="ECO:0007669"/>
    <property type="project" value="UniProtKB-SubCell"/>
</dbReference>
<keyword evidence="9" id="KW-0645">Protease</keyword>